<dbReference type="SMART" id="SM00563">
    <property type="entry name" value="PlsC"/>
    <property type="match status" value="1"/>
</dbReference>
<dbReference type="InterPro" id="IPR002123">
    <property type="entry name" value="Plipid/glycerol_acylTrfase"/>
</dbReference>
<evidence type="ECO:0000256" key="2">
    <source>
        <dbReference type="ARBA" id="ARBA00022679"/>
    </source>
</evidence>
<dbReference type="SUPFAM" id="SSF69593">
    <property type="entry name" value="Glycerol-3-phosphate (1)-acyltransferase"/>
    <property type="match status" value="1"/>
</dbReference>
<keyword evidence="2 6" id="KW-0808">Transferase</keyword>
<protein>
    <submittedName>
        <fullName evidence="6">1-acyl-sn-glycerol-3-phosphate acyltransferase</fullName>
        <ecNumber evidence="6">2.3.1.51</ecNumber>
    </submittedName>
</protein>
<keyword evidence="4" id="KW-1133">Transmembrane helix</keyword>
<organism evidence="6 7">
    <name type="scientific">Candidatus Kinetoplastidibacterium blastocrithidiae TCC012E</name>
    <dbReference type="NCBI Taxonomy" id="1208922"/>
    <lineage>
        <taxon>Bacteria</taxon>
        <taxon>Pseudomonadati</taxon>
        <taxon>Pseudomonadota</taxon>
        <taxon>Betaproteobacteria</taxon>
        <taxon>Candidatus Kinetoplastidibacterium</taxon>
    </lineage>
</organism>
<evidence type="ECO:0000313" key="7">
    <source>
        <dbReference type="Proteomes" id="UP000011563"/>
    </source>
</evidence>
<name>M1LC06_9PROT</name>
<dbReference type="Pfam" id="PF01553">
    <property type="entry name" value="Acyltransferase"/>
    <property type="match status" value="1"/>
</dbReference>
<proteinExistence type="predicted"/>
<dbReference type="EMBL" id="CP003807">
    <property type="protein sequence ID" value="AGF49988.1"/>
    <property type="molecule type" value="Genomic_DNA"/>
</dbReference>
<evidence type="ECO:0000313" key="6">
    <source>
        <dbReference type="EMBL" id="AGF49988.1"/>
    </source>
</evidence>
<keyword evidence="7" id="KW-1185">Reference proteome</keyword>
<gene>
    <name evidence="6" type="ORF">BCUE_0859</name>
</gene>
<evidence type="ECO:0000256" key="1">
    <source>
        <dbReference type="ARBA" id="ARBA00005189"/>
    </source>
</evidence>
<dbReference type="GO" id="GO:0003841">
    <property type="term" value="F:1-acylglycerol-3-phosphate O-acyltransferase activity"/>
    <property type="evidence" value="ECO:0007669"/>
    <property type="project" value="UniProtKB-EC"/>
</dbReference>
<keyword evidence="4" id="KW-0472">Membrane</keyword>
<dbReference type="KEGG" id="kbt:BCUE_0859"/>
<dbReference type="EC" id="2.3.1.51" evidence="6"/>
<dbReference type="HOGENOM" id="CLU_027938_5_0_4"/>
<evidence type="ECO:0000259" key="5">
    <source>
        <dbReference type="SMART" id="SM00563"/>
    </source>
</evidence>
<keyword evidence="4" id="KW-0812">Transmembrane</keyword>
<dbReference type="GO" id="GO:0006654">
    <property type="term" value="P:phosphatidic acid biosynthetic process"/>
    <property type="evidence" value="ECO:0007669"/>
    <property type="project" value="TreeGrafter"/>
</dbReference>
<dbReference type="PATRIC" id="fig|1208922.3.peg.552"/>
<feature type="domain" description="Phospholipid/glycerol acyltransferase" evidence="5">
    <location>
        <begin position="77"/>
        <end position="192"/>
    </location>
</feature>
<evidence type="ECO:0000256" key="4">
    <source>
        <dbReference type="SAM" id="Phobius"/>
    </source>
</evidence>
<feature type="transmembrane region" description="Helical" evidence="4">
    <location>
        <begin position="12"/>
        <end position="34"/>
    </location>
</feature>
<comment type="pathway">
    <text evidence="1">Lipid metabolism.</text>
</comment>
<evidence type="ECO:0000256" key="3">
    <source>
        <dbReference type="ARBA" id="ARBA00023315"/>
    </source>
</evidence>
<dbReference type="PANTHER" id="PTHR10434">
    <property type="entry name" value="1-ACYL-SN-GLYCEROL-3-PHOSPHATE ACYLTRANSFERASE"/>
    <property type="match status" value="1"/>
</dbReference>
<dbReference type="AlphaFoldDB" id="M1LC06"/>
<sequence>MAKISTTYIRSIIYRLFITINIVLCSFIYIFLIFLPAKYKYKVLSYWPKIALYSAKFICGLNWTIKGIEHIPSNGDFIILSNHQSTWETLFFISILPKNVCYVYKRELHWIPFFGWGLALLNMIPINRSKGAAALRQMIKKWKNKLDGTHCLIIFPEGSRSPSNKIGKFKLGSAILALETKSNIVPVALNSGKFWKAGSIAIHPGDINVSIGPMIQIEKYTKAEEVTKSAYEWIKHELLKIETEDSKNS</sequence>
<dbReference type="CDD" id="cd07989">
    <property type="entry name" value="LPLAT_AGPAT-like"/>
    <property type="match status" value="1"/>
</dbReference>
<keyword evidence="3 6" id="KW-0012">Acyltransferase</keyword>
<accession>M1LC06</accession>
<dbReference type="Proteomes" id="UP000011563">
    <property type="component" value="Chromosome"/>
</dbReference>
<reference evidence="6 7" key="1">
    <citation type="journal article" date="2013" name="Genome Biol. Evol.">
        <title>Genome evolution and phylogenomic analysis of candidatus kinetoplastibacterium, the betaproteobacterial endosymbionts of strigomonas and angomonas.</title>
        <authorList>
            <person name="Alves J.M."/>
            <person name="Serrano M.G."/>
            <person name="Maia da Silva F."/>
            <person name="Voegtly L.J."/>
            <person name="Matveyev A.V."/>
            <person name="Teixeira M.M."/>
            <person name="Camargo E.P."/>
            <person name="Buck G.A."/>
        </authorList>
    </citation>
    <scope>NUCLEOTIDE SEQUENCE [LARGE SCALE GENOMIC DNA]</scope>
    <source>
        <strain evidence="6 7">TCC012E</strain>
    </source>
</reference>
<dbReference type="PANTHER" id="PTHR10434:SF40">
    <property type="entry name" value="1-ACYL-SN-GLYCEROL-3-PHOSPHATE ACYLTRANSFERASE"/>
    <property type="match status" value="1"/>
</dbReference>